<evidence type="ECO:0000313" key="3">
    <source>
        <dbReference type="Proteomes" id="UP000268014"/>
    </source>
</evidence>
<proteinExistence type="predicted"/>
<protein>
    <submittedName>
        <fullName evidence="2 4">Uncharacterized protein</fullName>
    </submittedName>
</protein>
<feature type="compositionally biased region" description="Polar residues" evidence="1">
    <location>
        <begin position="92"/>
        <end position="111"/>
    </location>
</feature>
<dbReference type="AlphaFoldDB" id="A0A0N4WGL7"/>
<sequence length="137" mass="14276">MVLDDASAVNDEEPIDCEVTVPSRDMADLLIDPTLMSSLDMDTAPPCDAVIELKVEVSSETSLDQIPSNVISGADVTIGEPAGALAPRSEPVGTSASSIDSANSTTTSEAKISTDFPMLMSSLANKQPPPPQRMLSL</sequence>
<evidence type="ECO:0000313" key="4">
    <source>
        <dbReference type="WBParaSite" id="HPLM_0000996001-mRNA-1"/>
    </source>
</evidence>
<feature type="region of interest" description="Disordered" evidence="1">
    <location>
        <begin position="81"/>
        <end position="137"/>
    </location>
</feature>
<name>A0A0N4WGL7_HAEPC</name>
<reference evidence="2 3" key="2">
    <citation type="submission" date="2018-11" db="EMBL/GenBank/DDBJ databases">
        <authorList>
            <consortium name="Pathogen Informatics"/>
        </authorList>
    </citation>
    <scope>NUCLEOTIDE SEQUENCE [LARGE SCALE GENOMIC DNA]</scope>
    <source>
        <strain evidence="2 3">MHpl1</strain>
    </source>
</reference>
<dbReference type="EMBL" id="UZAF01017180">
    <property type="protein sequence ID" value="VDO38832.1"/>
    <property type="molecule type" value="Genomic_DNA"/>
</dbReference>
<dbReference type="Proteomes" id="UP000268014">
    <property type="component" value="Unassembled WGS sequence"/>
</dbReference>
<gene>
    <name evidence="2" type="ORF">HPLM_LOCUS9952</name>
</gene>
<organism evidence="4">
    <name type="scientific">Haemonchus placei</name>
    <name type="common">Barber's pole worm</name>
    <dbReference type="NCBI Taxonomy" id="6290"/>
    <lineage>
        <taxon>Eukaryota</taxon>
        <taxon>Metazoa</taxon>
        <taxon>Ecdysozoa</taxon>
        <taxon>Nematoda</taxon>
        <taxon>Chromadorea</taxon>
        <taxon>Rhabditida</taxon>
        <taxon>Rhabditina</taxon>
        <taxon>Rhabditomorpha</taxon>
        <taxon>Strongyloidea</taxon>
        <taxon>Trichostrongylidae</taxon>
        <taxon>Haemonchus</taxon>
    </lineage>
</organism>
<dbReference type="OrthoDB" id="10537723at2759"/>
<evidence type="ECO:0000313" key="2">
    <source>
        <dbReference type="EMBL" id="VDO38832.1"/>
    </source>
</evidence>
<keyword evidence="3" id="KW-1185">Reference proteome</keyword>
<accession>A0A0N4WGL7</accession>
<dbReference type="WBParaSite" id="HPLM_0000996001-mRNA-1">
    <property type="protein sequence ID" value="HPLM_0000996001-mRNA-1"/>
    <property type="gene ID" value="HPLM_0000996001"/>
</dbReference>
<feature type="compositionally biased region" description="Pro residues" evidence="1">
    <location>
        <begin position="127"/>
        <end position="137"/>
    </location>
</feature>
<evidence type="ECO:0000256" key="1">
    <source>
        <dbReference type="SAM" id="MobiDB-lite"/>
    </source>
</evidence>
<reference evidence="4" key="1">
    <citation type="submission" date="2017-02" db="UniProtKB">
        <authorList>
            <consortium name="WormBaseParasite"/>
        </authorList>
    </citation>
    <scope>IDENTIFICATION</scope>
</reference>